<sequence>MKITALTYNFIGIPLFSQRYSQRLNVFIKELAKLQPEIICLQEIWLDSAKKKIINGLKGLDYSFYYPSLIIRFCGLLIGVKGKITKKGYVATNPIIAGFDRSILEYLGSKGYAFVEFELGKKKICIFNVHLSPDMGKKFPKERPYFEVQVKAVSLLARDIDLLREEKIMVLGDFNFEENSPLNQYLIKTGRVKEVFSHNFKTSFGGLVGFPIVTDEPDHIFVKNISGKEILRTEIVWDKPIEGIGTLSDHAGILAEINI</sequence>
<dbReference type="SUPFAM" id="SSF56219">
    <property type="entry name" value="DNase I-like"/>
    <property type="match status" value="1"/>
</dbReference>
<evidence type="ECO:0000313" key="3">
    <source>
        <dbReference type="Proteomes" id="UP000229631"/>
    </source>
</evidence>
<feature type="domain" description="Endonuclease/exonuclease/phosphatase" evidence="1">
    <location>
        <begin position="18"/>
        <end position="250"/>
    </location>
</feature>
<reference evidence="3" key="1">
    <citation type="submission" date="2017-09" db="EMBL/GenBank/DDBJ databases">
        <title>Depth-based differentiation of microbial function through sediment-hosted aquifers and enrichment of novel symbionts in the deep terrestrial subsurface.</title>
        <authorList>
            <person name="Probst A.J."/>
            <person name="Ladd B."/>
            <person name="Jarett J.K."/>
            <person name="Geller-Mcgrath D.E."/>
            <person name="Sieber C.M.K."/>
            <person name="Emerson J.B."/>
            <person name="Anantharaman K."/>
            <person name="Thomas B.C."/>
            <person name="Malmstrom R."/>
            <person name="Stieglmeier M."/>
            <person name="Klingl A."/>
            <person name="Woyke T."/>
            <person name="Ryan C.M."/>
            <person name="Banfield J.F."/>
        </authorList>
    </citation>
    <scope>NUCLEOTIDE SEQUENCE [LARGE SCALE GENOMIC DNA]</scope>
</reference>
<evidence type="ECO:0000313" key="2">
    <source>
        <dbReference type="EMBL" id="PIV00577.1"/>
    </source>
</evidence>
<protein>
    <recommendedName>
        <fullName evidence="1">Endonuclease/exonuclease/phosphatase domain-containing protein</fullName>
    </recommendedName>
</protein>
<dbReference type="Gene3D" id="3.60.10.10">
    <property type="entry name" value="Endonuclease/exonuclease/phosphatase"/>
    <property type="match status" value="1"/>
</dbReference>
<dbReference type="InterPro" id="IPR005135">
    <property type="entry name" value="Endo/exonuclease/phosphatase"/>
</dbReference>
<dbReference type="EMBL" id="PEVC01000048">
    <property type="protein sequence ID" value="PIV00577.1"/>
    <property type="molecule type" value="Genomic_DNA"/>
</dbReference>
<dbReference type="InterPro" id="IPR036691">
    <property type="entry name" value="Endo/exonu/phosph_ase_sf"/>
</dbReference>
<dbReference type="GO" id="GO:0003824">
    <property type="term" value="F:catalytic activity"/>
    <property type="evidence" value="ECO:0007669"/>
    <property type="project" value="InterPro"/>
</dbReference>
<dbReference type="Proteomes" id="UP000229631">
    <property type="component" value="Unassembled WGS sequence"/>
</dbReference>
<evidence type="ECO:0000259" key="1">
    <source>
        <dbReference type="Pfam" id="PF03372"/>
    </source>
</evidence>
<accession>A0A2M7BBW0</accession>
<organism evidence="2 3">
    <name type="scientific">Candidatus Shapirobacteria bacterium CG03_land_8_20_14_0_80_39_12</name>
    <dbReference type="NCBI Taxonomy" id="1974879"/>
    <lineage>
        <taxon>Bacteria</taxon>
        <taxon>Candidatus Shapironibacteriota</taxon>
    </lineage>
</organism>
<gene>
    <name evidence="2" type="ORF">COS54_02655</name>
</gene>
<dbReference type="AlphaFoldDB" id="A0A2M7BBW0"/>
<name>A0A2M7BBW0_9BACT</name>
<proteinExistence type="predicted"/>
<dbReference type="Pfam" id="PF03372">
    <property type="entry name" value="Exo_endo_phos"/>
    <property type="match status" value="1"/>
</dbReference>
<comment type="caution">
    <text evidence="2">The sequence shown here is derived from an EMBL/GenBank/DDBJ whole genome shotgun (WGS) entry which is preliminary data.</text>
</comment>